<dbReference type="RefSeq" id="WP_130597715.1">
    <property type="nucleotide sequence ID" value="NZ_CP036200.1"/>
</dbReference>
<dbReference type="EMBL" id="CP036200">
    <property type="protein sequence ID" value="QBF81741.1"/>
    <property type="molecule type" value="Genomic_DNA"/>
</dbReference>
<dbReference type="Gene3D" id="3.30.1450.10">
    <property type="match status" value="1"/>
</dbReference>
<dbReference type="InterPro" id="IPR021534">
    <property type="entry name" value="DUF3192"/>
</dbReference>
<evidence type="ECO:0000313" key="4">
    <source>
        <dbReference type="Proteomes" id="UP000291106"/>
    </source>
</evidence>
<dbReference type="AlphaFoldDB" id="A0A411PDX8"/>
<evidence type="ECO:0000256" key="2">
    <source>
        <dbReference type="SAM" id="Phobius"/>
    </source>
</evidence>
<evidence type="ECO:0000313" key="3">
    <source>
        <dbReference type="EMBL" id="QBF81741.1"/>
    </source>
</evidence>
<accession>A0A411PDX8</accession>
<organism evidence="3 4">
    <name type="scientific">Shewanella maritima</name>
    <dbReference type="NCBI Taxonomy" id="2520507"/>
    <lineage>
        <taxon>Bacteria</taxon>
        <taxon>Pseudomonadati</taxon>
        <taxon>Pseudomonadota</taxon>
        <taxon>Gammaproteobacteria</taxon>
        <taxon>Alteromonadales</taxon>
        <taxon>Shewanellaceae</taxon>
        <taxon>Shewanella</taxon>
    </lineage>
</organism>
<feature type="transmembrane region" description="Helical" evidence="2">
    <location>
        <begin position="7"/>
        <end position="27"/>
    </location>
</feature>
<gene>
    <name evidence="3" type="ORF">EXU30_02805</name>
</gene>
<keyword evidence="2" id="KW-1133">Transmembrane helix</keyword>
<protein>
    <submittedName>
        <fullName evidence="3">DUF3192 domain-containing protein</fullName>
    </submittedName>
</protein>
<keyword evidence="1" id="KW-0732">Signal</keyword>
<dbReference type="OrthoDB" id="6399368at2"/>
<keyword evidence="2" id="KW-0812">Transmembrane</keyword>
<name>A0A411PDX8_9GAMM</name>
<reference evidence="3 4" key="1">
    <citation type="submission" date="2019-02" db="EMBL/GenBank/DDBJ databases">
        <title>Shewanella sp. D4-2 isolated from Dokdo Island.</title>
        <authorList>
            <person name="Baek K."/>
        </authorList>
    </citation>
    <scope>NUCLEOTIDE SEQUENCE [LARGE SCALE GENOMIC DNA]</scope>
    <source>
        <strain evidence="3 4">D4-2</strain>
    </source>
</reference>
<sequence>MINKAPVVIGGVFIAYLVFVGVTMTVYEPSPDDRPWEDRQEHNARQMSDLEFGYTIKQVNQLLGSADFVEAKQSDDGNFKLMYYRTHHQKSDSKTTKDECTPLLFKDSQLIAWGQDTIAQYMELPVLLGLNN</sequence>
<keyword evidence="4" id="KW-1185">Reference proteome</keyword>
<keyword evidence="2" id="KW-0472">Membrane</keyword>
<evidence type="ECO:0000256" key="1">
    <source>
        <dbReference type="ARBA" id="ARBA00022729"/>
    </source>
</evidence>
<dbReference type="KEGG" id="smai:EXU30_02805"/>
<dbReference type="Pfam" id="PF11399">
    <property type="entry name" value="DUF3192"/>
    <property type="match status" value="1"/>
</dbReference>
<dbReference type="Proteomes" id="UP000291106">
    <property type="component" value="Chromosome"/>
</dbReference>
<dbReference type="InterPro" id="IPR037873">
    <property type="entry name" value="BamE-like"/>
</dbReference>
<proteinExistence type="predicted"/>